<comment type="subunit">
    <text evidence="3">The complex is composed of two ATP-binding proteins (UgpC), two transmembrane proteins (UgpA and UgpE) and a solute-binding protein (UgpB).</text>
</comment>
<dbReference type="PROSITE" id="PS50928">
    <property type="entry name" value="ABC_TM1"/>
    <property type="match status" value="1"/>
</dbReference>
<evidence type="ECO:0000256" key="7">
    <source>
        <dbReference type="ARBA" id="ARBA00022692"/>
    </source>
</evidence>
<evidence type="ECO:0000259" key="13">
    <source>
        <dbReference type="PROSITE" id="PS50928"/>
    </source>
</evidence>
<dbReference type="PANTHER" id="PTHR43227:SF9">
    <property type="entry name" value="SN-GLYCEROL-3-PHOSPHATE TRANSPORT SYSTEM PERMEASE PROTEIN UGPA"/>
    <property type="match status" value="1"/>
</dbReference>
<accession>A0A502G7V4</accession>
<evidence type="ECO:0000256" key="8">
    <source>
        <dbReference type="ARBA" id="ARBA00022989"/>
    </source>
</evidence>
<keyword evidence="8 12" id="KW-1133">Transmembrane helix</keyword>
<evidence type="ECO:0000313" key="14">
    <source>
        <dbReference type="EMBL" id="TPG57844.1"/>
    </source>
</evidence>
<evidence type="ECO:0000256" key="3">
    <source>
        <dbReference type="ARBA" id="ARBA00011557"/>
    </source>
</evidence>
<dbReference type="InterPro" id="IPR035906">
    <property type="entry name" value="MetI-like_sf"/>
</dbReference>
<keyword evidence="6" id="KW-0997">Cell inner membrane</keyword>
<dbReference type="GO" id="GO:0005886">
    <property type="term" value="C:plasma membrane"/>
    <property type="evidence" value="ECO:0007669"/>
    <property type="project" value="UniProtKB-SubCell"/>
</dbReference>
<evidence type="ECO:0000256" key="6">
    <source>
        <dbReference type="ARBA" id="ARBA00022519"/>
    </source>
</evidence>
<keyword evidence="9 12" id="KW-0472">Membrane</keyword>
<gene>
    <name evidence="14" type="ORF">EAH89_10255</name>
</gene>
<evidence type="ECO:0000313" key="15">
    <source>
        <dbReference type="Proteomes" id="UP000317078"/>
    </source>
</evidence>
<keyword evidence="7 12" id="KW-0812">Transmembrane</keyword>
<dbReference type="GO" id="GO:0055085">
    <property type="term" value="P:transmembrane transport"/>
    <property type="evidence" value="ECO:0007669"/>
    <property type="project" value="InterPro"/>
</dbReference>
<dbReference type="CDD" id="cd06261">
    <property type="entry name" value="TM_PBP2"/>
    <property type="match status" value="1"/>
</dbReference>
<evidence type="ECO:0000256" key="9">
    <source>
        <dbReference type="ARBA" id="ARBA00023136"/>
    </source>
</evidence>
<evidence type="ECO:0000256" key="1">
    <source>
        <dbReference type="ARBA" id="ARBA00004429"/>
    </source>
</evidence>
<dbReference type="Gene3D" id="1.10.3720.10">
    <property type="entry name" value="MetI-like"/>
    <property type="match status" value="1"/>
</dbReference>
<feature type="transmembrane region" description="Helical" evidence="12">
    <location>
        <begin position="131"/>
        <end position="156"/>
    </location>
</feature>
<dbReference type="PANTHER" id="PTHR43227">
    <property type="entry name" value="BLL4140 PROTEIN"/>
    <property type="match status" value="1"/>
</dbReference>
<feature type="transmembrane region" description="Helical" evidence="12">
    <location>
        <begin position="83"/>
        <end position="103"/>
    </location>
</feature>
<evidence type="ECO:0000256" key="4">
    <source>
        <dbReference type="ARBA" id="ARBA00022448"/>
    </source>
</evidence>
<feature type="domain" description="ABC transmembrane type-1" evidence="13">
    <location>
        <begin position="46"/>
        <end position="258"/>
    </location>
</feature>
<feature type="transmembrane region" description="Helical" evidence="12">
    <location>
        <begin position="52"/>
        <end position="71"/>
    </location>
</feature>
<evidence type="ECO:0000256" key="2">
    <source>
        <dbReference type="ARBA" id="ARBA00009306"/>
    </source>
</evidence>
<dbReference type="OrthoDB" id="9773727at2"/>
<comment type="caution">
    <text evidence="14">The sequence shown here is derived from an EMBL/GenBank/DDBJ whole genome shotgun (WGS) entry which is preliminary data.</text>
</comment>
<feature type="transmembrane region" description="Helical" evidence="12">
    <location>
        <begin position="177"/>
        <end position="202"/>
    </location>
</feature>
<comment type="similarity">
    <text evidence="2 12">Belongs to the binding-protein-dependent transport system permease family.</text>
</comment>
<protein>
    <recommendedName>
        <fullName evidence="11">sn-glycerol-3-phosphate transport system permease protein UgpA</fullName>
    </recommendedName>
</protein>
<organism evidence="14 15">
    <name type="scientific">Muricoccus nepalensis</name>
    <dbReference type="NCBI Taxonomy" id="1854500"/>
    <lineage>
        <taxon>Bacteria</taxon>
        <taxon>Pseudomonadati</taxon>
        <taxon>Pseudomonadota</taxon>
        <taxon>Alphaproteobacteria</taxon>
        <taxon>Acetobacterales</taxon>
        <taxon>Roseomonadaceae</taxon>
        <taxon>Muricoccus</taxon>
    </lineage>
</organism>
<dbReference type="Pfam" id="PF00528">
    <property type="entry name" value="BPD_transp_1"/>
    <property type="match status" value="1"/>
</dbReference>
<dbReference type="InterPro" id="IPR050809">
    <property type="entry name" value="UgpAE/MalFG_permease"/>
</dbReference>
<reference evidence="14 15" key="1">
    <citation type="journal article" date="2019" name="Environ. Microbiol.">
        <title>Species interactions and distinct microbial communities in high Arctic permafrost affected cryosols are associated with the CH4 and CO2 gas fluxes.</title>
        <authorList>
            <person name="Altshuler I."/>
            <person name="Hamel J."/>
            <person name="Turney S."/>
            <person name="Magnuson E."/>
            <person name="Levesque R."/>
            <person name="Greer C."/>
            <person name="Whyte L.G."/>
        </authorList>
    </citation>
    <scope>NUCLEOTIDE SEQUENCE [LARGE SCALE GENOMIC DNA]</scope>
    <source>
        <strain evidence="14 15">S9.3B</strain>
    </source>
</reference>
<proteinExistence type="inferred from homology"/>
<dbReference type="InterPro" id="IPR000515">
    <property type="entry name" value="MetI-like"/>
</dbReference>
<comment type="function">
    <text evidence="10">Part of the ABC transporter complex UgpBAEC involved in sn-glycerol-3-phosphate (G3P) import. Probably responsible for the translocation of the substrate across the membrane.</text>
</comment>
<name>A0A502G7V4_9PROT</name>
<dbReference type="AlphaFoldDB" id="A0A502G7V4"/>
<evidence type="ECO:0000256" key="10">
    <source>
        <dbReference type="ARBA" id="ARBA00037054"/>
    </source>
</evidence>
<keyword evidence="5" id="KW-1003">Cell membrane</keyword>
<keyword evidence="15" id="KW-1185">Reference proteome</keyword>
<dbReference type="EMBL" id="RCZP01000007">
    <property type="protein sequence ID" value="TPG57844.1"/>
    <property type="molecule type" value="Genomic_DNA"/>
</dbReference>
<evidence type="ECO:0000256" key="12">
    <source>
        <dbReference type="RuleBase" id="RU363032"/>
    </source>
</evidence>
<dbReference type="SUPFAM" id="SSF161098">
    <property type="entry name" value="MetI-like"/>
    <property type="match status" value="1"/>
</dbReference>
<evidence type="ECO:0000256" key="11">
    <source>
        <dbReference type="ARBA" id="ARBA00040780"/>
    </source>
</evidence>
<keyword evidence="4 12" id="KW-0813">Transport</keyword>
<sequence>MFFFIPAIRGLAQAFLLQDPFGQEVHFVGLENITALLRSAEYWESLRLSVNFTLATTALTFGVGLLLAFATDRVARGRTAYRAVLLLPYAIAPAIAGFVWAFLFNPIVGPAAALLHALGIAWDPNRSGDDALLLVILTASWKHLCYDYIFLVAALGSVPRSVIEAAAVDGARPLRRFFWIVLPMIAPTVFFLLVMNTVYGLFETFAIIDATTRGGPAAATNILVYKVYVDGFVNLDLGSSAAQSVLLMIFAISLTVIQFRLIERRISYDVSQ</sequence>
<comment type="subcellular location">
    <subcellularLocation>
        <location evidence="1">Cell inner membrane</location>
        <topology evidence="1">Multi-pass membrane protein</topology>
    </subcellularLocation>
    <subcellularLocation>
        <location evidence="12">Cell membrane</location>
        <topology evidence="12">Multi-pass membrane protein</topology>
    </subcellularLocation>
</comment>
<feature type="transmembrane region" description="Helical" evidence="12">
    <location>
        <begin position="241"/>
        <end position="262"/>
    </location>
</feature>
<dbReference type="Proteomes" id="UP000317078">
    <property type="component" value="Unassembled WGS sequence"/>
</dbReference>
<evidence type="ECO:0000256" key="5">
    <source>
        <dbReference type="ARBA" id="ARBA00022475"/>
    </source>
</evidence>